<evidence type="ECO:0000313" key="1">
    <source>
        <dbReference type="EMBL" id="RDI29028.1"/>
    </source>
</evidence>
<reference evidence="1 2" key="1">
    <citation type="submission" date="2018-07" db="EMBL/GenBank/DDBJ databases">
        <title>Genomic Encyclopedia of Type Strains, Phase IV (KMG-IV): sequencing the most valuable type-strain genomes for metagenomic binning, comparative biology and taxonomic classification.</title>
        <authorList>
            <person name="Goeker M."/>
        </authorList>
    </citation>
    <scope>NUCLEOTIDE SEQUENCE [LARGE SCALE GENOMIC DNA]</scope>
    <source>
        <strain evidence="1 2">DSM 21352</strain>
    </source>
</reference>
<gene>
    <name evidence="1" type="ORF">DFR41_101784</name>
</gene>
<dbReference type="Proteomes" id="UP000255265">
    <property type="component" value="Unassembled WGS sequence"/>
</dbReference>
<dbReference type="OrthoDB" id="7597370at2"/>
<accession>A0A370FTG5</accession>
<sequence>MRWPDVFAPSPWRNHFAHRVLHKLAFALVLVVSLGASLWPLAQDGVVPSPSHAASPEWPATWDGVPLRPQALGEVEARFARHFPGHIARFTDGRQVLVMRQVERPTRLLHPAEDCWRALGYRILQARLEHDARGRLWRCFHAERAGRSAQRVCERIEDAAGRSFTDTSAWYWASWRTSAAGPWTAVTVVSPP</sequence>
<keyword evidence="2" id="KW-1185">Reference proteome</keyword>
<proteinExistence type="predicted"/>
<dbReference type="RefSeq" id="WP_114801751.1">
    <property type="nucleotide sequence ID" value="NZ_QQAV01000001.1"/>
</dbReference>
<dbReference type="AlphaFoldDB" id="A0A370FTG5"/>
<name>A0A370FTG5_9BURK</name>
<comment type="caution">
    <text evidence="1">The sequence shown here is derived from an EMBL/GenBank/DDBJ whole genome shotgun (WGS) entry which is preliminary data.</text>
</comment>
<dbReference type="EMBL" id="QQAV01000001">
    <property type="protein sequence ID" value="RDI29028.1"/>
    <property type="molecule type" value="Genomic_DNA"/>
</dbReference>
<organism evidence="1 2">
    <name type="scientific">Pseudacidovorax intermedius</name>
    <dbReference type="NCBI Taxonomy" id="433924"/>
    <lineage>
        <taxon>Bacteria</taxon>
        <taxon>Pseudomonadati</taxon>
        <taxon>Pseudomonadota</taxon>
        <taxon>Betaproteobacteria</taxon>
        <taxon>Burkholderiales</taxon>
        <taxon>Comamonadaceae</taxon>
        <taxon>Pseudacidovorax</taxon>
    </lineage>
</organism>
<protein>
    <submittedName>
        <fullName evidence="1">Uncharacterized protein</fullName>
    </submittedName>
</protein>
<evidence type="ECO:0000313" key="2">
    <source>
        <dbReference type="Proteomes" id="UP000255265"/>
    </source>
</evidence>